<dbReference type="EMBL" id="WNLA01000026">
    <property type="protein sequence ID" value="MTW05552.1"/>
    <property type="molecule type" value="Genomic_DNA"/>
</dbReference>
<dbReference type="PANTHER" id="PTHR30040:SF2">
    <property type="entry name" value="FAD:PROTEIN FMN TRANSFERASE"/>
    <property type="match status" value="1"/>
</dbReference>
<comment type="caution">
    <text evidence="11">The sequence shown here is derived from an EMBL/GenBank/DDBJ whole genome shotgun (WGS) entry which is preliminary data.</text>
</comment>
<dbReference type="SUPFAM" id="SSF143631">
    <property type="entry name" value="ApbE-like"/>
    <property type="match status" value="1"/>
</dbReference>
<reference evidence="11 12" key="1">
    <citation type="submission" date="2019-11" db="EMBL/GenBank/DDBJ databases">
        <title>Type strains purchased from KCTC, JCM and DSMZ.</title>
        <authorList>
            <person name="Lu H."/>
        </authorList>
    </citation>
    <scope>NUCLEOTIDE SEQUENCE [LARGE SCALE GENOMIC DNA]</scope>
    <source>
        <strain evidence="11 12">KCTC 42409</strain>
    </source>
</reference>
<evidence type="ECO:0000256" key="4">
    <source>
        <dbReference type="ARBA" id="ARBA00022630"/>
    </source>
</evidence>
<dbReference type="Proteomes" id="UP000484015">
    <property type="component" value="Unassembled WGS sequence"/>
</dbReference>
<dbReference type="GO" id="GO:0016740">
    <property type="term" value="F:transferase activity"/>
    <property type="evidence" value="ECO:0007669"/>
    <property type="project" value="UniProtKB-KW"/>
</dbReference>
<comment type="cofactor">
    <cofactor evidence="1">
        <name>Mg(2+)</name>
        <dbReference type="ChEBI" id="CHEBI:18420"/>
    </cofactor>
</comment>
<evidence type="ECO:0000256" key="2">
    <source>
        <dbReference type="ARBA" id="ARBA00011955"/>
    </source>
</evidence>
<dbReference type="PANTHER" id="PTHR30040">
    <property type="entry name" value="THIAMINE BIOSYNTHESIS LIPOPROTEIN APBE"/>
    <property type="match status" value="1"/>
</dbReference>
<dbReference type="InterPro" id="IPR024932">
    <property type="entry name" value="ApbE"/>
</dbReference>
<dbReference type="GO" id="GO:0046872">
    <property type="term" value="F:metal ion binding"/>
    <property type="evidence" value="ECO:0007669"/>
    <property type="project" value="UniProtKB-KW"/>
</dbReference>
<evidence type="ECO:0000256" key="1">
    <source>
        <dbReference type="ARBA" id="ARBA00001946"/>
    </source>
</evidence>
<evidence type="ECO:0000313" key="11">
    <source>
        <dbReference type="EMBL" id="MTW05552.1"/>
    </source>
</evidence>
<dbReference type="InterPro" id="IPR003374">
    <property type="entry name" value="ApbE-like_sf"/>
</dbReference>
<gene>
    <name evidence="11" type="ORF">GM668_26075</name>
</gene>
<keyword evidence="12" id="KW-1185">Reference proteome</keyword>
<organism evidence="11 12">
    <name type="scientific">Pseudoduganella ginsengisoli</name>
    <dbReference type="NCBI Taxonomy" id="1462440"/>
    <lineage>
        <taxon>Bacteria</taxon>
        <taxon>Pseudomonadati</taxon>
        <taxon>Pseudomonadota</taxon>
        <taxon>Betaproteobacteria</taxon>
        <taxon>Burkholderiales</taxon>
        <taxon>Oxalobacteraceae</taxon>
        <taxon>Telluria group</taxon>
        <taxon>Pseudoduganella</taxon>
    </lineage>
</organism>
<dbReference type="Gene3D" id="3.10.520.10">
    <property type="entry name" value="ApbE-like domains"/>
    <property type="match status" value="1"/>
</dbReference>
<evidence type="ECO:0000256" key="6">
    <source>
        <dbReference type="ARBA" id="ARBA00022723"/>
    </source>
</evidence>
<dbReference type="OrthoDB" id="9778595at2"/>
<evidence type="ECO:0000256" key="10">
    <source>
        <dbReference type="ARBA" id="ARBA00048540"/>
    </source>
</evidence>
<dbReference type="AlphaFoldDB" id="A0A6L6Q8L2"/>
<keyword evidence="8" id="KW-0460">Magnesium</keyword>
<protein>
    <recommendedName>
        <fullName evidence="3">FAD:protein FMN transferase</fullName>
        <ecNumber evidence="2">2.7.1.180</ecNumber>
    </recommendedName>
    <alternativeName>
        <fullName evidence="9">Flavin transferase</fullName>
    </alternativeName>
</protein>
<dbReference type="EC" id="2.7.1.180" evidence="2"/>
<keyword evidence="4" id="KW-0285">Flavoprotein</keyword>
<keyword evidence="6" id="KW-0479">Metal-binding</keyword>
<keyword evidence="5 11" id="KW-0808">Transferase</keyword>
<proteinExistence type="predicted"/>
<evidence type="ECO:0000256" key="3">
    <source>
        <dbReference type="ARBA" id="ARBA00016337"/>
    </source>
</evidence>
<evidence type="ECO:0000313" key="12">
    <source>
        <dbReference type="Proteomes" id="UP000484015"/>
    </source>
</evidence>
<accession>A0A6L6Q8L2</accession>
<name>A0A6L6Q8L2_9BURK</name>
<evidence type="ECO:0000256" key="8">
    <source>
        <dbReference type="ARBA" id="ARBA00022842"/>
    </source>
</evidence>
<comment type="catalytic activity">
    <reaction evidence="10">
        <text>L-threonyl-[protein] + FAD = FMN-L-threonyl-[protein] + AMP + H(+)</text>
        <dbReference type="Rhea" id="RHEA:36847"/>
        <dbReference type="Rhea" id="RHEA-COMP:11060"/>
        <dbReference type="Rhea" id="RHEA-COMP:11061"/>
        <dbReference type="ChEBI" id="CHEBI:15378"/>
        <dbReference type="ChEBI" id="CHEBI:30013"/>
        <dbReference type="ChEBI" id="CHEBI:57692"/>
        <dbReference type="ChEBI" id="CHEBI:74257"/>
        <dbReference type="ChEBI" id="CHEBI:456215"/>
        <dbReference type="EC" id="2.7.1.180"/>
    </reaction>
</comment>
<sequence>METVRRMRPLLGTFVEAAAVGAGAEKAIQAAFAAIAAAQQRWSFQDSASELSRINAGNGAFVPASRATVRLLVLARALMRCTQGRFDITVGGHLVMAGVLPDHGGPAPLPRGCADDIELAPGAVRLRRPLRLTLDGIAKGYAVDAGIQALRRAGAPAGWVNAGGDLRVYGELALPVSRREPDGRIVQLGQLRNAAVATSLVASQRDDSFPALVIAPDGATAHAGVHTVIARSAWRADALAKVAAVTPADMRHATVLGLGGYLPGFPTPH</sequence>
<dbReference type="Pfam" id="PF02424">
    <property type="entry name" value="ApbE"/>
    <property type="match status" value="1"/>
</dbReference>
<evidence type="ECO:0000256" key="9">
    <source>
        <dbReference type="ARBA" id="ARBA00031306"/>
    </source>
</evidence>
<evidence type="ECO:0000256" key="7">
    <source>
        <dbReference type="ARBA" id="ARBA00022827"/>
    </source>
</evidence>
<dbReference type="RefSeq" id="WP_155441902.1">
    <property type="nucleotide sequence ID" value="NZ_WNLA01000026.1"/>
</dbReference>
<keyword evidence="7" id="KW-0274">FAD</keyword>
<evidence type="ECO:0000256" key="5">
    <source>
        <dbReference type="ARBA" id="ARBA00022679"/>
    </source>
</evidence>